<organism evidence="1 2">
    <name type="scientific">Micromonospora globbae</name>
    <dbReference type="NCBI Taxonomy" id="1894969"/>
    <lineage>
        <taxon>Bacteria</taxon>
        <taxon>Bacillati</taxon>
        <taxon>Actinomycetota</taxon>
        <taxon>Actinomycetes</taxon>
        <taxon>Micromonosporales</taxon>
        <taxon>Micromonosporaceae</taxon>
        <taxon>Micromonospora</taxon>
    </lineage>
</organism>
<sequence>MDAELDELGALRHARARLDERELDLIDRARHAGATWAQVASALGLASRQAAEQRRRRLVAARRARRRDLDRGWSPEVVALRGVVADLQRWIDADRRWDGRFARAALVRDTVAVAHDAEPGPLHTLARHVAADLAAAGTAGLPGPVRAVAARLEAALSTMR</sequence>
<evidence type="ECO:0008006" key="3">
    <source>
        <dbReference type="Google" id="ProtNLM"/>
    </source>
</evidence>
<gene>
    <name evidence="1" type="ORF">OG994_15050</name>
</gene>
<dbReference type="RefSeq" id="WP_328853613.1">
    <property type="nucleotide sequence ID" value="NZ_CP108084.1"/>
</dbReference>
<keyword evidence="2" id="KW-1185">Reference proteome</keyword>
<reference evidence="1" key="1">
    <citation type="submission" date="2022-10" db="EMBL/GenBank/DDBJ databases">
        <title>The complete genomes of actinobacterial strains from the NBC collection.</title>
        <authorList>
            <person name="Joergensen T.S."/>
            <person name="Alvarez Arevalo M."/>
            <person name="Sterndorff E.B."/>
            <person name="Faurdal D."/>
            <person name="Vuksanovic O."/>
            <person name="Mourched A.-S."/>
            <person name="Charusanti P."/>
            <person name="Shaw S."/>
            <person name="Blin K."/>
            <person name="Weber T."/>
        </authorList>
    </citation>
    <scope>NUCLEOTIDE SEQUENCE</scope>
    <source>
        <strain evidence="1">NBC_00256</strain>
    </source>
</reference>
<proteinExistence type="predicted"/>
<dbReference type="Proteomes" id="UP001432190">
    <property type="component" value="Chromosome"/>
</dbReference>
<evidence type="ECO:0000313" key="2">
    <source>
        <dbReference type="Proteomes" id="UP001432190"/>
    </source>
</evidence>
<evidence type="ECO:0000313" key="1">
    <source>
        <dbReference type="EMBL" id="WUP52748.1"/>
    </source>
</evidence>
<protein>
    <recommendedName>
        <fullName evidence="3">Sigma-70 family RNA polymerase sigma factor</fullName>
    </recommendedName>
</protein>
<dbReference type="EMBL" id="CP108084">
    <property type="protein sequence ID" value="WUP52748.1"/>
    <property type="molecule type" value="Genomic_DNA"/>
</dbReference>
<name>A0ABZ1SDZ4_9ACTN</name>
<accession>A0ABZ1SDZ4</accession>